<accession>D9PN13</accession>
<keyword evidence="1" id="KW-0233">DNA recombination</keyword>
<protein>
    <submittedName>
        <fullName evidence="3">Phage integrase family protein</fullName>
    </submittedName>
</protein>
<dbReference type="SUPFAM" id="SSF56349">
    <property type="entry name" value="DNA breaking-rejoining enzymes"/>
    <property type="match status" value="1"/>
</dbReference>
<dbReference type="InterPro" id="IPR002104">
    <property type="entry name" value="Integrase_catalytic"/>
</dbReference>
<dbReference type="GO" id="GO:0015074">
    <property type="term" value="P:DNA integration"/>
    <property type="evidence" value="ECO:0007669"/>
    <property type="project" value="InterPro"/>
</dbReference>
<dbReference type="InterPro" id="IPR011010">
    <property type="entry name" value="DNA_brk_join_enz"/>
</dbReference>
<reference evidence="3" key="2">
    <citation type="journal article" date="2011" name="Microb. Ecol.">
        <title>Taxonomic and Functional Metagenomic Profiling of the Microbial Community in the Anoxic Sediment of a Sub-saline Shallow Lake (Laguna de Carrizo, Central Spain).</title>
        <authorList>
            <person name="Ferrer M."/>
            <person name="Guazzaroni M.E."/>
            <person name="Richter M."/>
            <person name="Garcia-Salamanca A."/>
            <person name="Yarza P."/>
            <person name="Suarez-Suarez A."/>
            <person name="Solano J."/>
            <person name="Alcaide M."/>
            <person name="van Dillewijn P."/>
            <person name="Molina-Henares M.A."/>
            <person name="Lopez-Cortes N."/>
            <person name="Al-Ramahi Y."/>
            <person name="Guerrero C."/>
            <person name="Acosta A."/>
            <person name="de Eugenio L.I."/>
            <person name="Martinez V."/>
            <person name="Marques S."/>
            <person name="Rojo F."/>
            <person name="Santero E."/>
            <person name="Genilloud O."/>
            <person name="Perez-Perez J."/>
            <person name="Rossello-Mora R."/>
            <person name="Ramos J.L."/>
        </authorList>
    </citation>
    <scope>NUCLEOTIDE SEQUENCE</scope>
</reference>
<evidence type="ECO:0000313" key="3">
    <source>
        <dbReference type="EMBL" id="EFK95051.1"/>
    </source>
</evidence>
<comment type="caution">
    <text evidence="3">The sequence shown here is derived from an EMBL/GenBank/DDBJ whole genome shotgun (WGS) entry which is preliminary data.</text>
</comment>
<dbReference type="EMBL" id="ADZX01000909">
    <property type="protein sequence ID" value="EFK95051.1"/>
    <property type="molecule type" value="Genomic_DNA"/>
</dbReference>
<reference evidence="3" key="1">
    <citation type="submission" date="2010-07" db="EMBL/GenBank/DDBJ databases">
        <authorList>
            <consortium name="CONSOLIDER consortium CSD2007-00005"/>
            <person name="Guazzaroni M.-E."/>
            <person name="Richter M."/>
            <person name="Garcia-Salamanca A."/>
            <person name="Yarza P."/>
            <person name="Ferrer M."/>
        </authorList>
    </citation>
    <scope>NUCLEOTIDE SEQUENCE</scope>
</reference>
<feature type="domain" description="Tyr recombinase" evidence="2">
    <location>
        <begin position="1"/>
        <end position="48"/>
    </location>
</feature>
<evidence type="ECO:0000259" key="2">
    <source>
        <dbReference type="PROSITE" id="PS51898"/>
    </source>
</evidence>
<organism evidence="3">
    <name type="scientific">sediment metagenome</name>
    <dbReference type="NCBI Taxonomy" id="749907"/>
    <lineage>
        <taxon>unclassified sequences</taxon>
        <taxon>metagenomes</taxon>
        <taxon>ecological metagenomes</taxon>
    </lineage>
</organism>
<proteinExistence type="predicted"/>
<dbReference type="InterPro" id="IPR013762">
    <property type="entry name" value="Integrase-like_cat_sf"/>
</dbReference>
<feature type="non-terminal residue" evidence="3">
    <location>
        <position position="48"/>
    </location>
</feature>
<sequence length="48" mass="5165">MGAAANLRQYALLCTTYAAGLRVAEVCHLRLTDIDSARMALRVDQGKG</sequence>
<dbReference type="Gene3D" id="1.10.443.10">
    <property type="entry name" value="Intergrase catalytic core"/>
    <property type="match status" value="1"/>
</dbReference>
<dbReference type="AlphaFoldDB" id="D9PN13"/>
<name>D9PN13_9ZZZZ</name>
<dbReference type="PROSITE" id="PS51898">
    <property type="entry name" value="TYR_RECOMBINASE"/>
    <property type="match status" value="1"/>
</dbReference>
<gene>
    <name evidence="3" type="ORF">LDC_2942</name>
</gene>
<evidence type="ECO:0000256" key="1">
    <source>
        <dbReference type="ARBA" id="ARBA00023172"/>
    </source>
</evidence>
<dbReference type="Pfam" id="PF00589">
    <property type="entry name" value="Phage_integrase"/>
    <property type="match status" value="1"/>
</dbReference>
<dbReference type="GO" id="GO:0003677">
    <property type="term" value="F:DNA binding"/>
    <property type="evidence" value="ECO:0007669"/>
    <property type="project" value="InterPro"/>
</dbReference>
<dbReference type="GO" id="GO:0006310">
    <property type="term" value="P:DNA recombination"/>
    <property type="evidence" value="ECO:0007669"/>
    <property type="project" value="UniProtKB-KW"/>
</dbReference>